<accession>A0A392S2B2</accession>
<comment type="caution">
    <text evidence="1">The sequence shown here is derived from an EMBL/GenBank/DDBJ whole genome shotgun (WGS) entry which is preliminary data.</text>
</comment>
<dbReference type="EMBL" id="LXQA010298868">
    <property type="protein sequence ID" value="MCI41996.1"/>
    <property type="molecule type" value="Genomic_DNA"/>
</dbReference>
<feature type="non-terminal residue" evidence="1">
    <location>
        <position position="1"/>
    </location>
</feature>
<keyword evidence="2" id="KW-1185">Reference proteome</keyword>
<name>A0A392S2B2_9FABA</name>
<reference evidence="1 2" key="1">
    <citation type="journal article" date="2018" name="Front. Plant Sci.">
        <title>Red Clover (Trifolium pratense) and Zigzag Clover (T. medium) - A Picture of Genomic Similarities and Differences.</title>
        <authorList>
            <person name="Dluhosova J."/>
            <person name="Istvanek J."/>
            <person name="Nedelnik J."/>
            <person name="Repkova J."/>
        </authorList>
    </citation>
    <scope>NUCLEOTIDE SEQUENCE [LARGE SCALE GENOMIC DNA]</scope>
    <source>
        <strain evidence="2">cv. 10/8</strain>
        <tissue evidence="1">Leaf</tissue>
    </source>
</reference>
<dbReference type="Proteomes" id="UP000265520">
    <property type="component" value="Unassembled WGS sequence"/>
</dbReference>
<proteinExistence type="predicted"/>
<evidence type="ECO:0000313" key="1">
    <source>
        <dbReference type="EMBL" id="MCI41996.1"/>
    </source>
</evidence>
<organism evidence="1 2">
    <name type="scientific">Trifolium medium</name>
    <dbReference type="NCBI Taxonomy" id="97028"/>
    <lineage>
        <taxon>Eukaryota</taxon>
        <taxon>Viridiplantae</taxon>
        <taxon>Streptophyta</taxon>
        <taxon>Embryophyta</taxon>
        <taxon>Tracheophyta</taxon>
        <taxon>Spermatophyta</taxon>
        <taxon>Magnoliopsida</taxon>
        <taxon>eudicotyledons</taxon>
        <taxon>Gunneridae</taxon>
        <taxon>Pentapetalae</taxon>
        <taxon>rosids</taxon>
        <taxon>fabids</taxon>
        <taxon>Fabales</taxon>
        <taxon>Fabaceae</taxon>
        <taxon>Papilionoideae</taxon>
        <taxon>50 kb inversion clade</taxon>
        <taxon>NPAAA clade</taxon>
        <taxon>Hologalegina</taxon>
        <taxon>IRL clade</taxon>
        <taxon>Trifolieae</taxon>
        <taxon>Trifolium</taxon>
    </lineage>
</organism>
<evidence type="ECO:0000313" key="2">
    <source>
        <dbReference type="Proteomes" id="UP000265520"/>
    </source>
</evidence>
<sequence>DFLGGLKSKPPKNTLFCVLVARWRQAPFLMSSGEVVATWSPVLARCRQRRPNFLLSSRYLSPCEARRQELCLTYVVMF</sequence>
<protein>
    <submittedName>
        <fullName evidence="1">Uncharacterized protein</fullName>
    </submittedName>
</protein>
<dbReference type="AlphaFoldDB" id="A0A392S2B2"/>